<evidence type="ECO:0000256" key="1">
    <source>
        <dbReference type="SAM" id="SignalP"/>
    </source>
</evidence>
<keyword evidence="3" id="KW-1185">Reference proteome</keyword>
<reference evidence="2 3" key="1">
    <citation type="submission" date="2016-10" db="EMBL/GenBank/DDBJ databases">
        <authorList>
            <person name="de Groot N.N."/>
        </authorList>
    </citation>
    <scope>NUCLEOTIDE SEQUENCE [LARGE SCALE GENOMIC DNA]</scope>
    <source>
        <strain evidence="2 3">CGMCC 4.5727</strain>
    </source>
</reference>
<sequence length="249" mass="24951">MRIHRSYRRATSIAVAAVVLAGISAPAAMAAVPGHASSASTVVPSPDTPLTGGLLTLDLATALKLGAHGVAVAVDGKVQTDAVVRLKVGSGSKVVHQNRKLVGGTVVLDGTVELTKGSKKITVSRLSVDIATGAITADVDARTRVKIGSVVNPKSLTVKTDKGSTTAVIMLADQGVTLSADLLARIDAALDTKLSANVDVNVNAALDVDAALAVGGKVNLDLAAALGLNTNLSLSALLGLDAILGVHLL</sequence>
<keyword evidence="1" id="KW-0732">Signal</keyword>
<gene>
    <name evidence="2" type="ORF">SAMN05421806_116132</name>
</gene>
<feature type="chain" id="PRO_5011753160" evidence="1">
    <location>
        <begin position="31"/>
        <end position="249"/>
    </location>
</feature>
<accession>A0A1G9GPS3</accession>
<dbReference type="AlphaFoldDB" id="A0A1G9GPS3"/>
<evidence type="ECO:0000313" key="2">
    <source>
        <dbReference type="EMBL" id="SDL02638.1"/>
    </source>
</evidence>
<dbReference type="Proteomes" id="UP000199155">
    <property type="component" value="Unassembled WGS sequence"/>
</dbReference>
<dbReference type="EMBL" id="FNFF01000016">
    <property type="protein sequence ID" value="SDL02638.1"/>
    <property type="molecule type" value="Genomic_DNA"/>
</dbReference>
<name>A0A1G9GPS3_9ACTN</name>
<feature type="signal peptide" evidence="1">
    <location>
        <begin position="1"/>
        <end position="30"/>
    </location>
</feature>
<organism evidence="2 3">
    <name type="scientific">Streptomyces indicus</name>
    <dbReference type="NCBI Taxonomy" id="417292"/>
    <lineage>
        <taxon>Bacteria</taxon>
        <taxon>Bacillati</taxon>
        <taxon>Actinomycetota</taxon>
        <taxon>Actinomycetes</taxon>
        <taxon>Kitasatosporales</taxon>
        <taxon>Streptomycetaceae</taxon>
        <taxon>Streptomyces</taxon>
    </lineage>
</organism>
<proteinExistence type="predicted"/>
<evidence type="ECO:0000313" key="3">
    <source>
        <dbReference type="Proteomes" id="UP000199155"/>
    </source>
</evidence>
<dbReference type="RefSeq" id="WP_093615811.1">
    <property type="nucleotide sequence ID" value="NZ_FNFF01000016.1"/>
</dbReference>
<protein>
    <submittedName>
        <fullName evidence="2">Uncharacterized protein</fullName>
    </submittedName>
</protein>